<sequence length="953" mass="110367">MAFNNWDKLRKAQRDYPKPNKIAEVFVRKALKKSPKNPFLLAWEANLSLHLSHDAETAIRQVQQAWEQPGSNDVRLLSYLYEVLAEATRQSRRLLEISSVGDENSKKWQSAAKALTRKQDREDLWSALGKVASRERCWEDFRLAVVQYNKEIKEGTISPSAKKQAHYTQIIALQHAASQQSRIEGGEQKSKIYADLARGLLKQAYQAPQVNPLAFKDIRDLRFMGEVYCKQNRCAELVELWSHPPDDLQTLMATHQDDLWGMRIRFAREESNWGLLESQCLAYIELAISKMAQDPQSKSFWELCAWKFDTWIMLLRAMGENHGRVEYQRILSGLLNRAFGDQFQTQDRSLRLAYMWLRGMTNTTMLEDCKIYWEQHSNRIVCFADIEPFVRVLDEEDYKKLLEFIQAHAEKHQASKVGHESLCAGISRSDIVQTQDLHIIEQNTLKMFYYIHCSSSRPTPARLIHQRQGNLEIVFRRAVTSPWSTEPNSSIGFLAIYTLLQLHRDVMCNKEPQHPLQTTRNSRLLLQAAMLARHLVACDKEKQDRTLALLAARLHLNLGLGKCAFQLYRFTKSKEMLLYSLSPYVLSRISLAHPFGADGRGGFSAEEEIEKVIDAMNRMENKVQDTMVPDLQSITWDKTIGLLRLKQKFKLSLSKLICITERRRVGRLKGESVDTLPILDWRSYQGIHDDIDNDVFPDYDQDAKGPLSYIMPNRLPKLPWMFSNHGHIEACTRVLYKETPKLEYIRGSEAVVEGNEFDTPAESRAKIMWLMINDIVKIITWEQNYGESLTKIIKKLPQELHAMRMAMQKLRMPGSTTLKPEDEPAMFHENMLISCYTKFEVLRALNKTIEHIREKVINPKSTHFMKAELPKNWVTEVETEMKICYEAIRDLARSYIFLIKEKGEAAIKAQIRWGRTGQVLKKMLTDADVAFYAREYVDSALQAWEGVLKVKLK</sequence>
<organism evidence="1 2">
    <name type="scientific">Pyrenophora teres f. teres</name>
    <dbReference type="NCBI Taxonomy" id="97479"/>
    <lineage>
        <taxon>Eukaryota</taxon>
        <taxon>Fungi</taxon>
        <taxon>Dikarya</taxon>
        <taxon>Ascomycota</taxon>
        <taxon>Pezizomycotina</taxon>
        <taxon>Dothideomycetes</taxon>
        <taxon>Pleosporomycetidae</taxon>
        <taxon>Pleosporales</taxon>
        <taxon>Pleosporineae</taxon>
        <taxon>Pleosporaceae</taxon>
        <taxon>Pyrenophora</taxon>
    </lineage>
</organism>
<name>A0A6S6W3J6_9PLEO</name>
<dbReference type="AlphaFoldDB" id="A0A6S6W3J6"/>
<protein>
    <submittedName>
        <fullName evidence="1">NatB MDM20 domain containing protein</fullName>
    </submittedName>
</protein>
<dbReference type="EMBL" id="HG992981">
    <property type="protein sequence ID" value="CAE7177819.1"/>
    <property type="molecule type" value="Genomic_DNA"/>
</dbReference>
<dbReference type="Proteomes" id="UP000472372">
    <property type="component" value="Chromosome 5"/>
</dbReference>
<reference evidence="1" key="1">
    <citation type="submission" date="2021-02" db="EMBL/GenBank/DDBJ databases">
        <authorList>
            <person name="Syme A R."/>
            <person name="Syme A R."/>
            <person name="Moolhuijzen P."/>
        </authorList>
    </citation>
    <scope>NUCLEOTIDE SEQUENCE</scope>
    <source>
        <strain evidence="1">W1-1</strain>
    </source>
</reference>
<gene>
    <name evidence="1" type="ORF">PTTW11_06241</name>
</gene>
<dbReference type="Pfam" id="PF09797">
    <property type="entry name" value="NatB_MDM20"/>
    <property type="match status" value="1"/>
</dbReference>
<evidence type="ECO:0000313" key="2">
    <source>
        <dbReference type="Proteomes" id="UP000472372"/>
    </source>
</evidence>
<accession>A0A6S6W3J6</accession>
<dbReference type="InterPro" id="IPR019183">
    <property type="entry name" value="NAA25_NatB_aux_su"/>
</dbReference>
<evidence type="ECO:0000313" key="1">
    <source>
        <dbReference type="EMBL" id="CAE7177819.1"/>
    </source>
</evidence>
<proteinExistence type="predicted"/>